<keyword evidence="2" id="KW-1185">Reference proteome</keyword>
<dbReference type="RefSeq" id="WP_369703215.1">
    <property type="nucleotide sequence ID" value="NZ_JBGEWD010000002.1"/>
</dbReference>
<organism evidence="1 2">
    <name type="scientific">Clostridium moutaii</name>
    <dbReference type="NCBI Taxonomy" id="3240932"/>
    <lineage>
        <taxon>Bacteria</taxon>
        <taxon>Bacillati</taxon>
        <taxon>Bacillota</taxon>
        <taxon>Clostridia</taxon>
        <taxon>Eubacteriales</taxon>
        <taxon>Clostridiaceae</taxon>
        <taxon>Clostridium</taxon>
    </lineage>
</organism>
<reference evidence="1 2" key="1">
    <citation type="submission" date="2024-08" db="EMBL/GenBank/DDBJ databases">
        <title>Clostridium lapicellarii sp. nov., and Clostridium renhuaiense sp. nov., two species isolated from the mud in a fermentation cellar used for producing sauce-flavour Chinese liquors.</title>
        <authorList>
            <person name="Yang F."/>
            <person name="Wang H."/>
            <person name="Chen L.Q."/>
            <person name="Zhou N."/>
            <person name="Lu J.J."/>
            <person name="Pu X.X."/>
            <person name="Wan B."/>
            <person name="Wang L."/>
            <person name="Liu S.J."/>
        </authorList>
    </citation>
    <scope>NUCLEOTIDE SEQUENCE [LARGE SCALE GENOMIC DNA]</scope>
    <source>
        <strain evidence="1 2">MT-5</strain>
    </source>
</reference>
<evidence type="ECO:0000313" key="2">
    <source>
        <dbReference type="Proteomes" id="UP001564657"/>
    </source>
</evidence>
<protein>
    <submittedName>
        <fullName evidence="1">Uncharacterized protein</fullName>
    </submittedName>
</protein>
<evidence type="ECO:0000313" key="1">
    <source>
        <dbReference type="EMBL" id="MEY7999328.1"/>
    </source>
</evidence>
<comment type="caution">
    <text evidence="1">The sequence shown here is derived from an EMBL/GenBank/DDBJ whole genome shotgun (WGS) entry which is preliminary data.</text>
</comment>
<dbReference type="Proteomes" id="UP001564657">
    <property type="component" value="Unassembled WGS sequence"/>
</dbReference>
<proteinExistence type="predicted"/>
<sequence>MIFQTNISIAVKNLEEKYDIKNFSIFDVNKINKSFTSLKINFINNKTLLIGVKCEFCGNVHYYKYNINHLIKKDIIIGGCEVLGFPILYIGNYNTIKNRISRHNEIVEKTYALI</sequence>
<gene>
    <name evidence="1" type="ORF">AB8U03_03800</name>
</gene>
<accession>A0ABV4BLG0</accession>
<name>A0ABV4BLG0_9CLOT</name>
<dbReference type="EMBL" id="JBGEWD010000002">
    <property type="protein sequence ID" value="MEY7999328.1"/>
    <property type="molecule type" value="Genomic_DNA"/>
</dbReference>